<keyword evidence="2" id="KW-1185">Reference proteome</keyword>
<name>A0ABV9DCQ5_9MICO</name>
<comment type="caution">
    <text evidence="1">The sequence shown here is derived from an EMBL/GenBank/DDBJ whole genome shotgun (WGS) entry which is preliminary data.</text>
</comment>
<organism evidence="1 2">
    <name type="scientific">Georgenia faecalis</name>
    <dbReference type="NCBI Taxonomy" id="2483799"/>
    <lineage>
        <taxon>Bacteria</taxon>
        <taxon>Bacillati</taxon>
        <taxon>Actinomycetota</taxon>
        <taxon>Actinomycetes</taxon>
        <taxon>Micrococcales</taxon>
        <taxon>Bogoriellaceae</taxon>
        <taxon>Georgenia</taxon>
    </lineage>
</organism>
<evidence type="ECO:0000313" key="1">
    <source>
        <dbReference type="EMBL" id="MFC4556131.1"/>
    </source>
</evidence>
<dbReference type="EMBL" id="JBHSGF010000009">
    <property type="protein sequence ID" value="MFC4556131.1"/>
    <property type="molecule type" value="Genomic_DNA"/>
</dbReference>
<proteinExistence type="predicted"/>
<gene>
    <name evidence="1" type="ORF">ACFO3F_12805</name>
</gene>
<accession>A0ABV9DCQ5</accession>
<protein>
    <submittedName>
        <fullName evidence="1">Uncharacterized protein</fullName>
    </submittedName>
</protein>
<dbReference type="RefSeq" id="WP_122824584.1">
    <property type="nucleotide sequence ID" value="NZ_CP033325.1"/>
</dbReference>
<evidence type="ECO:0000313" key="2">
    <source>
        <dbReference type="Proteomes" id="UP001595955"/>
    </source>
</evidence>
<reference evidence="2" key="1">
    <citation type="journal article" date="2019" name="Int. J. Syst. Evol. Microbiol.">
        <title>The Global Catalogue of Microorganisms (GCM) 10K type strain sequencing project: providing services to taxonomists for standard genome sequencing and annotation.</title>
        <authorList>
            <consortium name="The Broad Institute Genomics Platform"/>
            <consortium name="The Broad Institute Genome Sequencing Center for Infectious Disease"/>
            <person name="Wu L."/>
            <person name="Ma J."/>
        </authorList>
    </citation>
    <scope>NUCLEOTIDE SEQUENCE [LARGE SCALE GENOMIC DNA]</scope>
    <source>
        <strain evidence="2">JCM 3369</strain>
    </source>
</reference>
<sequence>MTGAVVVVLLSLVCAAGVLVALLATHRPPEGWGVWLRSSLAGWRRDEDLAWKRADEEPGEGDLEDLLRLSEPVTGSAYTRPEDLRDTFAAVTPRARRAPGRR</sequence>
<dbReference type="Proteomes" id="UP001595955">
    <property type="component" value="Unassembled WGS sequence"/>
</dbReference>